<reference evidence="2 3" key="1">
    <citation type="submission" date="2019-08" db="EMBL/GenBank/DDBJ databases">
        <authorList>
            <person name="Alioto T."/>
            <person name="Alioto T."/>
            <person name="Gomez Garrido J."/>
        </authorList>
    </citation>
    <scope>NUCLEOTIDE SEQUENCE [LARGE SCALE GENOMIC DNA]</scope>
</reference>
<dbReference type="OrthoDB" id="6627303at2759"/>
<sequence length="151" mass="17112">MGLLVDVPRLDGSGTSNDENTERRFFANPHLTSTTTGINKEVIKRFGIILQVISSGYKIDVQLFDNYAIETAKLFVIQYFWFYLPASVHTILLHGSIIIENALLPIGLLSEEAQEARIKDIKKYREHRTRKISLVKTMEDLFSNLLVSSGP</sequence>
<evidence type="ECO:0000313" key="2">
    <source>
        <dbReference type="EMBL" id="VVC25627.1"/>
    </source>
</evidence>
<name>A0A5E4M6U8_9HEMI</name>
<feature type="region of interest" description="Disordered" evidence="1">
    <location>
        <begin position="1"/>
        <end position="21"/>
    </location>
</feature>
<dbReference type="Proteomes" id="UP000325440">
    <property type="component" value="Unassembled WGS sequence"/>
</dbReference>
<evidence type="ECO:0000313" key="3">
    <source>
        <dbReference type="Proteomes" id="UP000325440"/>
    </source>
</evidence>
<dbReference type="AlphaFoldDB" id="A0A5E4M6U8"/>
<proteinExistence type="predicted"/>
<keyword evidence="3" id="KW-1185">Reference proteome</keyword>
<organism evidence="2 3">
    <name type="scientific">Cinara cedri</name>
    <dbReference type="NCBI Taxonomy" id="506608"/>
    <lineage>
        <taxon>Eukaryota</taxon>
        <taxon>Metazoa</taxon>
        <taxon>Ecdysozoa</taxon>
        <taxon>Arthropoda</taxon>
        <taxon>Hexapoda</taxon>
        <taxon>Insecta</taxon>
        <taxon>Pterygota</taxon>
        <taxon>Neoptera</taxon>
        <taxon>Paraneoptera</taxon>
        <taxon>Hemiptera</taxon>
        <taxon>Sternorrhyncha</taxon>
        <taxon>Aphidomorpha</taxon>
        <taxon>Aphidoidea</taxon>
        <taxon>Aphididae</taxon>
        <taxon>Lachninae</taxon>
        <taxon>Cinara</taxon>
    </lineage>
</organism>
<gene>
    <name evidence="2" type="ORF">CINCED_3A005506</name>
</gene>
<evidence type="ECO:0000256" key="1">
    <source>
        <dbReference type="SAM" id="MobiDB-lite"/>
    </source>
</evidence>
<dbReference type="EMBL" id="CABPRJ010000016">
    <property type="protein sequence ID" value="VVC25627.1"/>
    <property type="molecule type" value="Genomic_DNA"/>
</dbReference>
<protein>
    <submittedName>
        <fullName evidence="2">Uncharacterized protein</fullName>
    </submittedName>
</protein>
<accession>A0A5E4M6U8</accession>